<reference evidence="1" key="1">
    <citation type="journal article" date="2020" name="Nature">
        <title>Giant virus diversity and host interactions through global metagenomics.</title>
        <authorList>
            <person name="Schulz F."/>
            <person name="Roux S."/>
            <person name="Paez-Espino D."/>
            <person name="Jungbluth S."/>
            <person name="Walsh D.A."/>
            <person name="Denef V.J."/>
            <person name="McMahon K.D."/>
            <person name="Konstantinidis K.T."/>
            <person name="Eloe-Fadrosh E.A."/>
            <person name="Kyrpides N.C."/>
            <person name="Woyke T."/>
        </authorList>
    </citation>
    <scope>NUCLEOTIDE SEQUENCE</scope>
    <source>
        <strain evidence="1">GVMAG-M-3300013006-15</strain>
    </source>
</reference>
<accession>A0A6C0BI06</accession>
<organism evidence="1">
    <name type="scientific">viral metagenome</name>
    <dbReference type="NCBI Taxonomy" id="1070528"/>
    <lineage>
        <taxon>unclassified sequences</taxon>
        <taxon>metagenomes</taxon>
        <taxon>organismal metagenomes</taxon>
    </lineage>
</organism>
<name>A0A6C0BI06_9ZZZZ</name>
<sequence length="181" mass="20162">MNPNTFEVNQFTRVHDDKCGVDSFYRQSAGPGMWALTNLVPPSDSVIPQSLGNPTIIAAEGYGINPNRVNDDSILRNHGIQENSQRCPIHPQSRPFLTVPYMGRGRGEPVLEAKLQQSEFVRTGKDCGTVTDKPFTQQFTPLMPHVERNIQNPVHIVPEVAAAGWVWGGIPSRQYIRDLNT</sequence>
<proteinExistence type="predicted"/>
<dbReference type="EMBL" id="MN739162">
    <property type="protein sequence ID" value="QHS91642.1"/>
    <property type="molecule type" value="Genomic_DNA"/>
</dbReference>
<evidence type="ECO:0000313" key="1">
    <source>
        <dbReference type="EMBL" id="QHS91642.1"/>
    </source>
</evidence>
<protein>
    <submittedName>
        <fullName evidence="1">Uncharacterized protein</fullName>
    </submittedName>
</protein>
<dbReference type="AlphaFoldDB" id="A0A6C0BI06"/>